<protein>
    <submittedName>
        <fullName evidence="4">Co-chaperone DjlA</fullName>
    </submittedName>
</protein>
<keyword evidence="1" id="KW-0143">Chaperone</keyword>
<evidence type="ECO:0000256" key="2">
    <source>
        <dbReference type="SAM" id="Phobius"/>
    </source>
</evidence>
<dbReference type="CDD" id="cd07316">
    <property type="entry name" value="terB_like_DjlA"/>
    <property type="match status" value="1"/>
</dbReference>
<keyword evidence="2" id="KW-0812">Transmembrane</keyword>
<dbReference type="NCBIfam" id="NF006948">
    <property type="entry name" value="PRK09430.1"/>
    <property type="match status" value="1"/>
</dbReference>
<comment type="caution">
    <text evidence="4">The sequence shown here is derived from an EMBL/GenBank/DDBJ whole genome shotgun (WGS) entry which is preliminary data.</text>
</comment>
<evidence type="ECO:0000256" key="1">
    <source>
        <dbReference type="ARBA" id="ARBA00023186"/>
    </source>
</evidence>
<dbReference type="SMART" id="SM00271">
    <property type="entry name" value="DnaJ"/>
    <property type="match status" value="1"/>
</dbReference>
<gene>
    <name evidence="4" type="primary">djlA</name>
    <name evidence="4" type="ORF">FPQ15_13535</name>
</gene>
<proteinExistence type="predicted"/>
<dbReference type="PROSITE" id="PS50076">
    <property type="entry name" value="DNAJ_2"/>
    <property type="match status" value="1"/>
</dbReference>
<dbReference type="Proteomes" id="UP000319483">
    <property type="component" value="Unassembled WGS sequence"/>
</dbReference>
<dbReference type="Gene3D" id="1.10.3680.10">
    <property type="entry name" value="TerB-like"/>
    <property type="match status" value="1"/>
</dbReference>
<dbReference type="CDD" id="cd06257">
    <property type="entry name" value="DnaJ"/>
    <property type="match status" value="1"/>
</dbReference>
<feature type="transmembrane region" description="Helical" evidence="2">
    <location>
        <begin position="6"/>
        <end position="30"/>
    </location>
</feature>
<dbReference type="AlphaFoldDB" id="A0A556RV28"/>
<name>A0A556RV28_9GAMM</name>
<dbReference type="PANTHER" id="PTHR24074">
    <property type="entry name" value="CO-CHAPERONE PROTEIN DJLA"/>
    <property type="match status" value="1"/>
</dbReference>
<keyword evidence="2" id="KW-0472">Membrane</keyword>
<evidence type="ECO:0000259" key="3">
    <source>
        <dbReference type="PROSITE" id="PS50076"/>
    </source>
</evidence>
<evidence type="ECO:0000313" key="5">
    <source>
        <dbReference type="Proteomes" id="UP000319483"/>
    </source>
</evidence>
<dbReference type="InterPro" id="IPR029024">
    <property type="entry name" value="TerB-like"/>
</dbReference>
<keyword evidence="2" id="KW-1133">Transmembrane helix</keyword>
<sequence>MSFIWAIITGFVLSIILKSNWGFLLGLFIGPKLYHAFCNKLTDQSPKGNPRLYLTVVFEVLGHLGKSKGVVTQDDINLARRFMTQLQLDSNSRQLAQDSFNRGKASDYPLRARLRELYNQYRSRRNVLNIFCEQLIQAALIDGRLDDKESEILFIVAEEFNIPRHQMAIYIQMMMGSYHFHQQNYNYQEEQYNQYRHSNNSYGGYQNNSSQLNLQNAYKILGVEPSDDIATIKRAYRKLMNEHHPDKLVSKGLPKEMLEAAKKRAQEIQAAYDLIKASRGFK</sequence>
<dbReference type="Gene3D" id="1.10.287.110">
    <property type="entry name" value="DnaJ domain"/>
    <property type="match status" value="1"/>
</dbReference>
<evidence type="ECO:0000313" key="4">
    <source>
        <dbReference type="EMBL" id="TSJ92761.1"/>
    </source>
</evidence>
<dbReference type="InterPro" id="IPR001623">
    <property type="entry name" value="DnaJ_domain"/>
</dbReference>
<dbReference type="EMBL" id="VMHM01000022">
    <property type="protein sequence ID" value="TSJ92761.1"/>
    <property type="molecule type" value="Genomic_DNA"/>
</dbReference>
<feature type="domain" description="J" evidence="3">
    <location>
        <begin position="216"/>
        <end position="282"/>
    </location>
</feature>
<dbReference type="Pfam" id="PF00226">
    <property type="entry name" value="DnaJ"/>
    <property type="match status" value="1"/>
</dbReference>
<reference evidence="4 5" key="1">
    <citation type="submission" date="2019-07" db="EMBL/GenBank/DDBJ databases">
        <title>Gilliamella genomes.</title>
        <authorList>
            <person name="Zheng H."/>
        </authorList>
    </citation>
    <scope>NUCLEOTIDE SEQUENCE [LARGE SCALE GENOMIC DNA]</scope>
    <source>
        <strain evidence="4 5">W8127</strain>
    </source>
</reference>
<dbReference type="SUPFAM" id="SSF46565">
    <property type="entry name" value="Chaperone J-domain"/>
    <property type="match status" value="1"/>
</dbReference>
<dbReference type="RefSeq" id="WP_144093351.1">
    <property type="nucleotide sequence ID" value="NZ_VMHM01000022.1"/>
</dbReference>
<dbReference type="InterPro" id="IPR050817">
    <property type="entry name" value="DjlA_DnaK_co-chaperone"/>
</dbReference>
<dbReference type="PRINTS" id="PR00625">
    <property type="entry name" value="JDOMAIN"/>
</dbReference>
<accession>A0A556RV28</accession>
<organism evidence="4 5">
    <name type="scientific">Gilliamella apicola</name>
    <dbReference type="NCBI Taxonomy" id="1196095"/>
    <lineage>
        <taxon>Bacteria</taxon>
        <taxon>Pseudomonadati</taxon>
        <taxon>Pseudomonadota</taxon>
        <taxon>Gammaproteobacteria</taxon>
        <taxon>Orbales</taxon>
        <taxon>Orbaceae</taxon>
        <taxon>Gilliamella</taxon>
    </lineage>
</organism>
<dbReference type="InterPro" id="IPR036869">
    <property type="entry name" value="J_dom_sf"/>
</dbReference>